<name>A0AA39U027_ARMTA</name>
<organism evidence="2 3">
    <name type="scientific">Armillaria tabescens</name>
    <name type="common">Ringless honey mushroom</name>
    <name type="synonym">Agaricus tabescens</name>
    <dbReference type="NCBI Taxonomy" id="1929756"/>
    <lineage>
        <taxon>Eukaryota</taxon>
        <taxon>Fungi</taxon>
        <taxon>Dikarya</taxon>
        <taxon>Basidiomycota</taxon>
        <taxon>Agaricomycotina</taxon>
        <taxon>Agaricomycetes</taxon>
        <taxon>Agaricomycetidae</taxon>
        <taxon>Agaricales</taxon>
        <taxon>Marasmiineae</taxon>
        <taxon>Physalacriaceae</taxon>
        <taxon>Desarmillaria</taxon>
    </lineage>
</organism>
<gene>
    <name evidence="2" type="ORF">EV420DRAFT_431039</name>
</gene>
<dbReference type="AlphaFoldDB" id="A0AA39U027"/>
<feature type="transmembrane region" description="Helical" evidence="1">
    <location>
        <begin position="74"/>
        <end position="93"/>
    </location>
</feature>
<keyword evidence="1" id="KW-0472">Membrane</keyword>
<reference evidence="2" key="1">
    <citation type="submission" date="2023-06" db="EMBL/GenBank/DDBJ databases">
        <authorList>
            <consortium name="Lawrence Berkeley National Laboratory"/>
            <person name="Ahrendt S."/>
            <person name="Sahu N."/>
            <person name="Indic B."/>
            <person name="Wong-Bajracharya J."/>
            <person name="Merenyi Z."/>
            <person name="Ke H.-M."/>
            <person name="Monk M."/>
            <person name="Kocsube S."/>
            <person name="Drula E."/>
            <person name="Lipzen A."/>
            <person name="Balint B."/>
            <person name="Henrissat B."/>
            <person name="Andreopoulos B."/>
            <person name="Martin F.M."/>
            <person name="Harder C.B."/>
            <person name="Rigling D."/>
            <person name="Ford K.L."/>
            <person name="Foster G.D."/>
            <person name="Pangilinan J."/>
            <person name="Papanicolaou A."/>
            <person name="Barry K."/>
            <person name="LaButti K."/>
            <person name="Viragh M."/>
            <person name="Koriabine M."/>
            <person name="Yan M."/>
            <person name="Riley R."/>
            <person name="Champramary S."/>
            <person name="Plett K.L."/>
            <person name="Tsai I.J."/>
            <person name="Slot J."/>
            <person name="Sipos G."/>
            <person name="Plett J."/>
            <person name="Nagy L.G."/>
            <person name="Grigoriev I.V."/>
        </authorList>
    </citation>
    <scope>NUCLEOTIDE SEQUENCE</scope>
    <source>
        <strain evidence="2">CCBAS 213</strain>
    </source>
</reference>
<dbReference type="Proteomes" id="UP001175211">
    <property type="component" value="Unassembled WGS sequence"/>
</dbReference>
<protein>
    <submittedName>
        <fullName evidence="2">Uncharacterized protein</fullName>
    </submittedName>
</protein>
<dbReference type="EMBL" id="JAUEPS010000002">
    <property type="protein sequence ID" value="KAK0467849.1"/>
    <property type="molecule type" value="Genomic_DNA"/>
</dbReference>
<keyword evidence="1" id="KW-0812">Transmembrane</keyword>
<keyword evidence="1" id="KW-1133">Transmembrane helix</keyword>
<accession>A0AA39U027</accession>
<dbReference type="RefSeq" id="XP_060338124.1">
    <property type="nucleotide sequence ID" value="XM_060482078.1"/>
</dbReference>
<keyword evidence="3" id="KW-1185">Reference proteome</keyword>
<sequence>MSPPRVHRLPLNQMLDYTLIPAPLDLSLPSLTEKSPLPAIIVTPSSPVSTQDFSIAFLAPEPKPSILKRLSLKAPTAIIIILILFILVCHVVTHRLAARRPYLDFHESQASTWYHIPSFWGPDIPEDKRNFVISETMPS</sequence>
<evidence type="ECO:0000256" key="1">
    <source>
        <dbReference type="SAM" id="Phobius"/>
    </source>
</evidence>
<dbReference type="GeneID" id="85365626"/>
<evidence type="ECO:0000313" key="3">
    <source>
        <dbReference type="Proteomes" id="UP001175211"/>
    </source>
</evidence>
<proteinExistence type="predicted"/>
<evidence type="ECO:0000313" key="2">
    <source>
        <dbReference type="EMBL" id="KAK0467849.1"/>
    </source>
</evidence>
<comment type="caution">
    <text evidence="2">The sequence shown here is derived from an EMBL/GenBank/DDBJ whole genome shotgun (WGS) entry which is preliminary data.</text>
</comment>